<keyword evidence="2" id="KW-0812">Transmembrane</keyword>
<dbReference type="PANTHER" id="PTHR12459:SF15">
    <property type="entry name" value="TRANSMEMBRANE PROTEIN 135"/>
    <property type="match status" value="1"/>
</dbReference>
<name>A0A5A8CG01_CAFRO</name>
<evidence type="ECO:0000313" key="6">
    <source>
        <dbReference type="Proteomes" id="UP000325113"/>
    </source>
</evidence>
<feature type="compositionally biased region" description="Basic and acidic residues" evidence="1">
    <location>
        <begin position="335"/>
        <end position="344"/>
    </location>
</feature>
<proteinExistence type="predicted"/>
<evidence type="ECO:0000313" key="4">
    <source>
        <dbReference type="EMBL" id="KAA0171533.1"/>
    </source>
</evidence>
<feature type="transmembrane region" description="Helical" evidence="2">
    <location>
        <begin position="156"/>
        <end position="176"/>
    </location>
</feature>
<keyword evidence="2" id="KW-1133">Transmembrane helix</keyword>
<gene>
    <name evidence="4" type="ORF">FNF28_00743</name>
    <name evidence="3" type="ORF">FNF31_06959</name>
</gene>
<dbReference type="PANTHER" id="PTHR12459">
    <property type="entry name" value="TRANSMEMBRANE PROTEIN 135-RELATED"/>
    <property type="match status" value="1"/>
</dbReference>
<feature type="region of interest" description="Disordered" evidence="1">
    <location>
        <begin position="323"/>
        <end position="344"/>
    </location>
</feature>
<reference evidence="5 6" key="1">
    <citation type="submission" date="2019-07" db="EMBL/GenBank/DDBJ databases">
        <title>Genomes of Cafeteria roenbergensis.</title>
        <authorList>
            <person name="Fischer M.G."/>
            <person name="Hackl T."/>
            <person name="Roman M."/>
        </authorList>
    </citation>
    <scope>NUCLEOTIDE SEQUENCE [LARGE SCALE GENOMIC DNA]</scope>
    <source>
        <strain evidence="3 6">Cflag</strain>
        <strain evidence="4 5">RCC970-E3</strain>
    </source>
</reference>
<evidence type="ECO:0000313" key="3">
    <source>
        <dbReference type="EMBL" id="KAA0150811.1"/>
    </source>
</evidence>
<comment type="caution">
    <text evidence="3">The sequence shown here is derived from an EMBL/GenBank/DDBJ whole genome shotgun (WGS) entry which is preliminary data.</text>
</comment>
<evidence type="ECO:0000313" key="5">
    <source>
        <dbReference type="Proteomes" id="UP000324907"/>
    </source>
</evidence>
<evidence type="ECO:0000256" key="1">
    <source>
        <dbReference type="SAM" id="MobiDB-lite"/>
    </source>
</evidence>
<accession>A0A5A8CG01</accession>
<dbReference type="EMBL" id="VLTL01000006">
    <property type="protein sequence ID" value="KAA0171533.1"/>
    <property type="molecule type" value="Genomic_DNA"/>
</dbReference>
<keyword evidence="2" id="KW-0472">Membrane</keyword>
<dbReference type="AlphaFoldDB" id="A0A5A8CG01"/>
<sequence>MVAVLGPLRGTFVDPVELSLHAAVRAAEHVLASATRKGQLPAAFREHGATLVFVAACTQIMFSWFYQPEALPRSYAVWIDRMAQMDTRLLTALRQLRSGRVRYGRASPILRDYCLDHHLDPRQADLVHGHIPCSIVHPRCGESCVANLGDRAWRGALAALLVYVPVHALAGVVALVPKLLALQRDGSGASLPAGTSRLAAAGAAVLTAAARVASNSARSSAFLGLFIGLAWYGVCLTRNAFKSDLSLGPFMGSFLAGWAILLEPRRRRAELAMFTVPRALHAAWFGLKSAGLGLRDVPFVHVAVAAAAGAVLVPDWERHVAQEAAATRPRAPSKAHAEPAADDATRALDADAGAAPKLRHAKLKPLVRAVLWLLLGTPEAPHGPEGAAGAPLTG</sequence>
<dbReference type="InterPro" id="IPR026749">
    <property type="entry name" value="Tmem135"/>
</dbReference>
<organism evidence="3 6">
    <name type="scientific">Cafeteria roenbergensis</name>
    <name type="common">Marine flagellate</name>
    <dbReference type="NCBI Taxonomy" id="33653"/>
    <lineage>
        <taxon>Eukaryota</taxon>
        <taxon>Sar</taxon>
        <taxon>Stramenopiles</taxon>
        <taxon>Bigyra</taxon>
        <taxon>Opalozoa</taxon>
        <taxon>Bicosoecida</taxon>
        <taxon>Cafeteriaceae</taxon>
        <taxon>Cafeteria</taxon>
    </lineage>
</organism>
<protein>
    <submittedName>
        <fullName evidence="3">Uncharacterized protein</fullName>
    </submittedName>
</protein>
<dbReference type="EMBL" id="VLTM01000120">
    <property type="protein sequence ID" value="KAA0150811.1"/>
    <property type="molecule type" value="Genomic_DNA"/>
</dbReference>
<feature type="transmembrane region" description="Helical" evidence="2">
    <location>
        <begin position="221"/>
        <end position="241"/>
    </location>
</feature>
<evidence type="ECO:0000256" key="2">
    <source>
        <dbReference type="SAM" id="Phobius"/>
    </source>
</evidence>
<dbReference type="Proteomes" id="UP000325113">
    <property type="component" value="Unassembled WGS sequence"/>
</dbReference>
<feature type="transmembrane region" description="Helical" evidence="2">
    <location>
        <begin position="247"/>
        <end position="264"/>
    </location>
</feature>
<dbReference type="Proteomes" id="UP000324907">
    <property type="component" value="Unassembled WGS sequence"/>
</dbReference>